<dbReference type="Proteomes" id="UP000519897">
    <property type="component" value="Unassembled WGS sequence"/>
</dbReference>
<reference evidence="3 4" key="1">
    <citation type="submission" date="2020-08" db="EMBL/GenBank/DDBJ databases">
        <title>Genomic Encyclopedia of Type Strains, Phase IV (KMG-IV): sequencing the most valuable type-strain genomes for metagenomic binning, comparative biology and taxonomic classification.</title>
        <authorList>
            <person name="Goeker M."/>
        </authorList>
    </citation>
    <scope>NUCLEOTIDE SEQUENCE [LARGE SCALE GENOMIC DNA]</scope>
    <source>
        <strain evidence="3 4">DSM 29514</strain>
    </source>
</reference>
<dbReference type="EMBL" id="JACIEC010000007">
    <property type="protein sequence ID" value="MBB4145408.1"/>
    <property type="molecule type" value="Genomic_DNA"/>
</dbReference>
<name>A0A7W6PSB6_9HYPH</name>
<dbReference type="AlphaFoldDB" id="A0A7W6PSB6"/>
<feature type="compositionally biased region" description="Polar residues" evidence="1">
    <location>
        <begin position="125"/>
        <end position="137"/>
    </location>
</feature>
<feature type="transmembrane region" description="Helical" evidence="2">
    <location>
        <begin position="30"/>
        <end position="56"/>
    </location>
</feature>
<evidence type="ECO:0000256" key="2">
    <source>
        <dbReference type="SAM" id="Phobius"/>
    </source>
</evidence>
<dbReference type="RefSeq" id="WP_062557278.1">
    <property type="nucleotide sequence ID" value="NZ_CP049250.1"/>
</dbReference>
<keyword evidence="2" id="KW-0812">Transmembrane</keyword>
<evidence type="ECO:0000313" key="3">
    <source>
        <dbReference type="EMBL" id="MBB4145408.1"/>
    </source>
</evidence>
<keyword evidence="2" id="KW-0472">Membrane</keyword>
<keyword evidence="4" id="KW-1185">Reference proteome</keyword>
<dbReference type="Pfam" id="PF04186">
    <property type="entry name" value="FxsA"/>
    <property type="match status" value="1"/>
</dbReference>
<keyword evidence="2" id="KW-1133">Transmembrane helix</keyword>
<accession>A0A7W6PSB6</accession>
<protein>
    <submittedName>
        <fullName evidence="3">UPF0716 protein FxsA</fullName>
    </submittedName>
</protein>
<dbReference type="GO" id="GO:0016020">
    <property type="term" value="C:membrane"/>
    <property type="evidence" value="ECO:0007669"/>
    <property type="project" value="InterPro"/>
</dbReference>
<feature type="region of interest" description="Disordered" evidence="1">
    <location>
        <begin position="125"/>
        <end position="170"/>
    </location>
</feature>
<feature type="transmembrane region" description="Helical" evidence="2">
    <location>
        <begin position="77"/>
        <end position="105"/>
    </location>
</feature>
<proteinExistence type="predicted"/>
<evidence type="ECO:0000256" key="1">
    <source>
        <dbReference type="SAM" id="MobiDB-lite"/>
    </source>
</evidence>
<comment type="caution">
    <text evidence="3">The sequence shown here is derived from an EMBL/GenBank/DDBJ whole genome shotgun (WGS) entry which is preliminary data.</text>
</comment>
<evidence type="ECO:0000313" key="4">
    <source>
        <dbReference type="Proteomes" id="UP000519897"/>
    </source>
</evidence>
<gene>
    <name evidence="3" type="ORF">GGQ72_003972</name>
</gene>
<dbReference type="PANTHER" id="PTHR35335">
    <property type="entry name" value="UPF0716 PROTEIN FXSA"/>
    <property type="match status" value="1"/>
</dbReference>
<dbReference type="PANTHER" id="PTHR35335:SF1">
    <property type="entry name" value="UPF0716 PROTEIN FXSA"/>
    <property type="match status" value="1"/>
</dbReference>
<organism evidence="3 4">
    <name type="scientific">Rhizobium rhizoryzae</name>
    <dbReference type="NCBI Taxonomy" id="451876"/>
    <lineage>
        <taxon>Bacteria</taxon>
        <taxon>Pseudomonadati</taxon>
        <taxon>Pseudomonadota</taxon>
        <taxon>Alphaproteobacteria</taxon>
        <taxon>Hyphomicrobiales</taxon>
        <taxon>Rhizobiaceae</taxon>
        <taxon>Rhizobium/Agrobacterium group</taxon>
        <taxon>Rhizobium</taxon>
    </lineage>
</organism>
<sequence length="170" mass="18372">MRNTLFPLVLLALPLAEIAGFVIVGKWVGVFGTLGLIILSGLVGTLLLRVQGLGVLRQVQADSRLGRVPAETIGHGAMMVVGAILLIIPGFITDIVGLILFVPFIRRWIWKRMAQRIVVRSSFTQTSGANPSSTMSEQVIDLEDNEYERKPNPSSPWSSGPDPNGPKLGS</sequence>
<dbReference type="InterPro" id="IPR007313">
    <property type="entry name" value="FxsA"/>
</dbReference>
<dbReference type="NCBIfam" id="NF008528">
    <property type="entry name" value="PRK11463.1-2"/>
    <property type="match status" value="1"/>
</dbReference>